<dbReference type="PROSITE" id="PS50850">
    <property type="entry name" value="MFS"/>
    <property type="match status" value="1"/>
</dbReference>
<evidence type="ECO:0000256" key="1">
    <source>
        <dbReference type="ARBA" id="ARBA00004651"/>
    </source>
</evidence>
<keyword evidence="8" id="KW-1185">Reference proteome</keyword>
<protein>
    <submittedName>
        <fullName evidence="7">MFS family permease</fullName>
    </submittedName>
</protein>
<dbReference type="PANTHER" id="PTHR23526">
    <property type="entry name" value="INTEGRAL MEMBRANE TRANSPORT PROTEIN-RELATED"/>
    <property type="match status" value="1"/>
</dbReference>
<dbReference type="GO" id="GO:0022857">
    <property type="term" value="F:transmembrane transporter activity"/>
    <property type="evidence" value="ECO:0007669"/>
    <property type="project" value="InterPro"/>
</dbReference>
<organism evidence="7 8">
    <name type="scientific">Halosaccharopolyspora lacisalsi</name>
    <dbReference type="NCBI Taxonomy" id="1000566"/>
    <lineage>
        <taxon>Bacteria</taxon>
        <taxon>Bacillati</taxon>
        <taxon>Actinomycetota</taxon>
        <taxon>Actinomycetes</taxon>
        <taxon>Pseudonocardiales</taxon>
        <taxon>Pseudonocardiaceae</taxon>
        <taxon>Halosaccharopolyspora</taxon>
    </lineage>
</organism>
<dbReference type="Pfam" id="PF07690">
    <property type="entry name" value="MFS_1"/>
    <property type="match status" value="1"/>
</dbReference>
<dbReference type="RefSeq" id="WP_182545024.1">
    <property type="nucleotide sequence ID" value="NZ_JACGWZ010000004.1"/>
</dbReference>
<comment type="subcellular location">
    <subcellularLocation>
        <location evidence="1">Cell membrane</location>
        <topology evidence="1">Multi-pass membrane protein</topology>
    </subcellularLocation>
</comment>
<feature type="transmembrane region" description="Helical" evidence="5">
    <location>
        <begin position="215"/>
        <end position="237"/>
    </location>
</feature>
<dbReference type="GO" id="GO:0005886">
    <property type="term" value="C:plasma membrane"/>
    <property type="evidence" value="ECO:0007669"/>
    <property type="project" value="UniProtKB-SubCell"/>
</dbReference>
<feature type="transmembrane region" description="Helical" evidence="5">
    <location>
        <begin position="249"/>
        <end position="269"/>
    </location>
</feature>
<dbReference type="InterPro" id="IPR020846">
    <property type="entry name" value="MFS_dom"/>
</dbReference>
<accession>A0A839E4A5</accession>
<evidence type="ECO:0000256" key="2">
    <source>
        <dbReference type="ARBA" id="ARBA00022692"/>
    </source>
</evidence>
<evidence type="ECO:0000313" key="8">
    <source>
        <dbReference type="Proteomes" id="UP000569329"/>
    </source>
</evidence>
<evidence type="ECO:0000259" key="6">
    <source>
        <dbReference type="PROSITE" id="PS50850"/>
    </source>
</evidence>
<proteinExistence type="predicted"/>
<sequence length="390" mass="39158">MSAVTSADREQRGQVGSARVLVSVAAVVTVGVLPVFLLGGLGVQLQAEWGFGAIVLGLGTAGFFAVAALSSRGMGWVAERLGATRAMRVAVAGSSLCLLGLAAARHPTWLITVLWAAGMPNALAQPASNLLIAERIPENRRGTAFGVKQAAIPTAILLSGLAVPAVALTIGWRWAFCAAVPFGVASALSVPRLPRLESRAAADSGDSGTRSGLRALLLIAVAGGLGSAAANALGTFVTTTAVQVGFGPAAAGLVLSSGSAVGVVVRVLVGVAADRKGPDPLLMITVMLLVGSFGYAMMALDVPIPFVVGAMVGFGSGWAWPGLLNFAVARLHPGRVASATSISQTGVYIGGSAGPLLFGLLAQYAGIQLAWLGAGVVAVLASLLLLLARE</sequence>
<gene>
    <name evidence="7" type="ORF">FHX42_003114</name>
</gene>
<feature type="transmembrane region" description="Helical" evidence="5">
    <location>
        <begin position="82"/>
        <end position="103"/>
    </location>
</feature>
<feature type="transmembrane region" description="Helical" evidence="5">
    <location>
        <begin position="281"/>
        <end position="298"/>
    </location>
</feature>
<comment type="caution">
    <text evidence="7">The sequence shown here is derived from an EMBL/GenBank/DDBJ whole genome shotgun (WGS) entry which is preliminary data.</text>
</comment>
<feature type="domain" description="Major facilitator superfamily (MFS) profile" evidence="6">
    <location>
        <begin position="20"/>
        <end position="390"/>
    </location>
</feature>
<keyword evidence="3 5" id="KW-1133">Transmembrane helix</keyword>
<dbReference type="InterPro" id="IPR036259">
    <property type="entry name" value="MFS_trans_sf"/>
</dbReference>
<dbReference type="Proteomes" id="UP000569329">
    <property type="component" value="Unassembled WGS sequence"/>
</dbReference>
<feature type="transmembrane region" description="Helical" evidence="5">
    <location>
        <begin position="20"/>
        <end position="43"/>
    </location>
</feature>
<feature type="transmembrane region" description="Helical" evidence="5">
    <location>
        <begin position="370"/>
        <end position="388"/>
    </location>
</feature>
<dbReference type="EMBL" id="JACGWZ010000004">
    <property type="protein sequence ID" value="MBA8825748.1"/>
    <property type="molecule type" value="Genomic_DNA"/>
</dbReference>
<dbReference type="Gene3D" id="1.20.1250.20">
    <property type="entry name" value="MFS general substrate transporter like domains"/>
    <property type="match status" value="2"/>
</dbReference>
<evidence type="ECO:0000256" key="5">
    <source>
        <dbReference type="SAM" id="Phobius"/>
    </source>
</evidence>
<name>A0A839E4A5_9PSEU</name>
<feature type="transmembrane region" description="Helical" evidence="5">
    <location>
        <begin position="345"/>
        <end position="364"/>
    </location>
</feature>
<evidence type="ECO:0000313" key="7">
    <source>
        <dbReference type="EMBL" id="MBA8825748.1"/>
    </source>
</evidence>
<dbReference type="InterPro" id="IPR011701">
    <property type="entry name" value="MFS"/>
</dbReference>
<keyword evidence="4 5" id="KW-0472">Membrane</keyword>
<dbReference type="SUPFAM" id="SSF103473">
    <property type="entry name" value="MFS general substrate transporter"/>
    <property type="match status" value="1"/>
</dbReference>
<dbReference type="AlphaFoldDB" id="A0A839E4A5"/>
<feature type="transmembrane region" description="Helical" evidence="5">
    <location>
        <begin position="49"/>
        <end position="70"/>
    </location>
</feature>
<feature type="transmembrane region" description="Helical" evidence="5">
    <location>
        <begin position="304"/>
        <end position="324"/>
    </location>
</feature>
<keyword evidence="2 5" id="KW-0812">Transmembrane</keyword>
<evidence type="ECO:0000256" key="3">
    <source>
        <dbReference type="ARBA" id="ARBA00022989"/>
    </source>
</evidence>
<evidence type="ECO:0000256" key="4">
    <source>
        <dbReference type="ARBA" id="ARBA00023136"/>
    </source>
</evidence>
<dbReference type="PANTHER" id="PTHR23526:SF4">
    <property type="entry name" value="INTEGRAL MEMBRANE TRANSPORT PROTEIN"/>
    <property type="match status" value="1"/>
</dbReference>
<reference evidence="7 8" key="1">
    <citation type="submission" date="2020-07" db="EMBL/GenBank/DDBJ databases">
        <title>Sequencing the genomes of 1000 actinobacteria strains.</title>
        <authorList>
            <person name="Klenk H.-P."/>
        </authorList>
    </citation>
    <scope>NUCLEOTIDE SEQUENCE [LARGE SCALE GENOMIC DNA]</scope>
    <source>
        <strain evidence="7 8">DSM 45975</strain>
    </source>
</reference>
<feature type="transmembrane region" description="Helical" evidence="5">
    <location>
        <begin position="145"/>
        <end position="166"/>
    </location>
</feature>
<dbReference type="InterPro" id="IPR052528">
    <property type="entry name" value="Sugar_transport-like"/>
</dbReference>